<evidence type="ECO:0000256" key="1">
    <source>
        <dbReference type="SAM" id="MobiDB-lite"/>
    </source>
</evidence>
<evidence type="ECO:0000313" key="3">
    <source>
        <dbReference type="Proteomes" id="UP001168146"/>
    </source>
</evidence>
<evidence type="ECO:0000313" key="2">
    <source>
        <dbReference type="EMBL" id="KAK0301613.1"/>
    </source>
</evidence>
<proteinExistence type="predicted"/>
<comment type="caution">
    <text evidence="2">The sequence shown here is derived from an EMBL/GenBank/DDBJ whole genome shotgun (WGS) entry which is preliminary data.</text>
</comment>
<dbReference type="AlphaFoldDB" id="A0AAN6IZI5"/>
<sequence length="130" mass="14681">MRPKLEQIIDSLDHSSKPHLQKIMHAAEQSFASCALLLDENKLLTEQNSEKKVRKATKSVVLGEAKIMSYEDIVRARQKREDKKVSMTSQVSRKRKRQAQGLRTGRKEDEVAAAVREIETAGLSSFCSVI</sequence>
<name>A0AAN6IZI5_9PEZI</name>
<reference evidence="2" key="1">
    <citation type="submission" date="2021-12" db="EMBL/GenBank/DDBJ databases">
        <title>Black yeast isolated from Biological Soil Crust.</title>
        <authorList>
            <person name="Kurbessoian T."/>
        </authorList>
    </citation>
    <scope>NUCLEOTIDE SEQUENCE</scope>
    <source>
        <strain evidence="2">CCFEE 5208</strain>
    </source>
</reference>
<protein>
    <submittedName>
        <fullName evidence="2">Uncharacterized protein</fullName>
    </submittedName>
</protein>
<organism evidence="2 3">
    <name type="scientific">Friedmanniomyces endolithicus</name>
    <dbReference type="NCBI Taxonomy" id="329885"/>
    <lineage>
        <taxon>Eukaryota</taxon>
        <taxon>Fungi</taxon>
        <taxon>Dikarya</taxon>
        <taxon>Ascomycota</taxon>
        <taxon>Pezizomycotina</taxon>
        <taxon>Dothideomycetes</taxon>
        <taxon>Dothideomycetidae</taxon>
        <taxon>Mycosphaerellales</taxon>
        <taxon>Teratosphaeriaceae</taxon>
        <taxon>Friedmanniomyces</taxon>
    </lineage>
</organism>
<feature type="region of interest" description="Disordered" evidence="1">
    <location>
        <begin position="78"/>
        <end position="108"/>
    </location>
</feature>
<accession>A0AAN6IZI5</accession>
<dbReference type="EMBL" id="JASUXU010000338">
    <property type="protein sequence ID" value="KAK0301613.1"/>
    <property type="molecule type" value="Genomic_DNA"/>
</dbReference>
<dbReference type="Proteomes" id="UP001168146">
    <property type="component" value="Unassembled WGS sequence"/>
</dbReference>
<gene>
    <name evidence="2" type="ORF">LTR82_018212</name>
</gene>